<keyword evidence="3" id="KW-1185">Reference proteome</keyword>
<organism evidence="2 3">
    <name type="scientific">Sphaerulina musiva (strain SO2202)</name>
    <name type="common">Poplar stem canker fungus</name>
    <name type="synonym">Septoria musiva</name>
    <dbReference type="NCBI Taxonomy" id="692275"/>
    <lineage>
        <taxon>Eukaryota</taxon>
        <taxon>Fungi</taxon>
        <taxon>Dikarya</taxon>
        <taxon>Ascomycota</taxon>
        <taxon>Pezizomycotina</taxon>
        <taxon>Dothideomycetes</taxon>
        <taxon>Dothideomycetidae</taxon>
        <taxon>Mycosphaerellales</taxon>
        <taxon>Mycosphaerellaceae</taxon>
        <taxon>Sphaerulina</taxon>
    </lineage>
</organism>
<dbReference type="AlphaFoldDB" id="N1QNJ2"/>
<gene>
    <name evidence="2" type="ORF">SEPMUDRAFT_146385</name>
</gene>
<dbReference type="STRING" id="692275.N1QNJ2"/>
<sequence>MQEQVPSAPDVFPEQIDGRTPPPRDHPQRQELGTRDWSEVLGVAALVGCDQSIVARAAGRCAALFDESMTFRTMPDASAGEAREYYSQQYRNGLGAVSSSDGIKKDVLTLDANIHGHYCPHASCARHREPFLQRWRLREHLKRKHEQIDFGNYDMVGKAGQHVNPGDPSNILVDNKDQLAENLQECALLPSVETVENEEYLQPVLINIGRSKDRKVRRTPSREHLRRTSVVQDGATGDKEIVD</sequence>
<feature type="region of interest" description="Disordered" evidence="1">
    <location>
        <begin position="215"/>
        <end position="243"/>
    </location>
</feature>
<dbReference type="HOGENOM" id="CLU_1143146_0_0_1"/>
<dbReference type="RefSeq" id="XP_016765455.1">
    <property type="nucleotide sequence ID" value="XM_016903620.1"/>
</dbReference>
<reference evidence="2 3" key="1">
    <citation type="journal article" date="2012" name="PLoS Pathog.">
        <title>Diverse lifestyles and strategies of plant pathogenesis encoded in the genomes of eighteen Dothideomycetes fungi.</title>
        <authorList>
            <person name="Ohm R.A."/>
            <person name="Feau N."/>
            <person name="Henrissat B."/>
            <person name="Schoch C.L."/>
            <person name="Horwitz B.A."/>
            <person name="Barry K.W."/>
            <person name="Condon B.J."/>
            <person name="Copeland A.C."/>
            <person name="Dhillon B."/>
            <person name="Glaser F."/>
            <person name="Hesse C.N."/>
            <person name="Kosti I."/>
            <person name="LaButti K."/>
            <person name="Lindquist E.A."/>
            <person name="Lucas S."/>
            <person name="Salamov A.A."/>
            <person name="Bradshaw R.E."/>
            <person name="Ciuffetti L."/>
            <person name="Hamelin R.C."/>
            <person name="Kema G.H.J."/>
            <person name="Lawrence C."/>
            <person name="Scott J.A."/>
            <person name="Spatafora J.W."/>
            <person name="Turgeon B.G."/>
            <person name="de Wit P.J.G.M."/>
            <person name="Zhong S."/>
            <person name="Goodwin S.B."/>
            <person name="Grigoriev I.V."/>
        </authorList>
    </citation>
    <scope>NUCLEOTIDE SEQUENCE [LARGE SCALE GENOMIC DNA]</scope>
    <source>
        <strain evidence="2 3">SO2202</strain>
    </source>
</reference>
<feature type="compositionally biased region" description="Basic and acidic residues" evidence="1">
    <location>
        <begin position="22"/>
        <end position="35"/>
    </location>
</feature>
<evidence type="ECO:0000313" key="3">
    <source>
        <dbReference type="Proteomes" id="UP000016931"/>
    </source>
</evidence>
<dbReference type="eggNOG" id="ENOG502SFXK">
    <property type="taxonomic scope" value="Eukaryota"/>
</dbReference>
<feature type="compositionally biased region" description="Basic residues" evidence="1">
    <location>
        <begin position="215"/>
        <end position="227"/>
    </location>
</feature>
<protein>
    <submittedName>
        <fullName evidence="2">Uncharacterized protein</fullName>
    </submittedName>
</protein>
<evidence type="ECO:0000256" key="1">
    <source>
        <dbReference type="SAM" id="MobiDB-lite"/>
    </source>
</evidence>
<evidence type="ECO:0000313" key="2">
    <source>
        <dbReference type="EMBL" id="EMF17334.1"/>
    </source>
</evidence>
<dbReference type="OrthoDB" id="5412288at2759"/>
<feature type="region of interest" description="Disordered" evidence="1">
    <location>
        <begin position="1"/>
        <end position="35"/>
    </location>
</feature>
<dbReference type="Proteomes" id="UP000016931">
    <property type="component" value="Unassembled WGS sequence"/>
</dbReference>
<accession>N1QNJ2</accession>
<name>N1QNJ2_SPHMS</name>
<dbReference type="GeneID" id="27900757"/>
<dbReference type="EMBL" id="KB456260">
    <property type="protein sequence ID" value="EMF17334.1"/>
    <property type="molecule type" value="Genomic_DNA"/>
</dbReference>
<proteinExistence type="predicted"/>